<evidence type="ECO:0000256" key="1">
    <source>
        <dbReference type="ARBA" id="ARBA00022729"/>
    </source>
</evidence>
<gene>
    <name evidence="3" type="ORF">GCM10010326_24090</name>
</gene>
<dbReference type="Proteomes" id="UP000600946">
    <property type="component" value="Unassembled WGS sequence"/>
</dbReference>
<dbReference type="GeneID" id="96290377"/>
<dbReference type="InterPro" id="IPR013517">
    <property type="entry name" value="FG-GAP"/>
</dbReference>
<name>A0ABQ3A1U8_9ACTN</name>
<accession>A0ABQ3A1U8</accession>
<evidence type="ECO:0000256" key="2">
    <source>
        <dbReference type="SAM" id="SignalP"/>
    </source>
</evidence>
<comment type="caution">
    <text evidence="3">The sequence shown here is derived from an EMBL/GenBank/DDBJ whole genome shotgun (WGS) entry which is preliminary data.</text>
</comment>
<dbReference type="RefSeq" id="WP_190027019.1">
    <property type="nucleotide sequence ID" value="NZ_BMUU01000003.1"/>
</dbReference>
<keyword evidence="1 2" id="KW-0732">Signal</keyword>
<feature type="signal peptide" evidence="2">
    <location>
        <begin position="1"/>
        <end position="44"/>
    </location>
</feature>
<evidence type="ECO:0000313" key="3">
    <source>
        <dbReference type="EMBL" id="GGY29432.1"/>
    </source>
</evidence>
<dbReference type="SUPFAM" id="SSF69318">
    <property type="entry name" value="Integrin alpha N-terminal domain"/>
    <property type="match status" value="1"/>
</dbReference>
<protein>
    <recommendedName>
        <fullName evidence="5">VCBS repeat-containing protein</fullName>
    </recommendedName>
</protein>
<dbReference type="InterPro" id="IPR028994">
    <property type="entry name" value="Integrin_alpha_N"/>
</dbReference>
<organism evidence="3 4">
    <name type="scientific">Streptomyces xanthochromogenes</name>
    <dbReference type="NCBI Taxonomy" id="67384"/>
    <lineage>
        <taxon>Bacteria</taxon>
        <taxon>Bacillati</taxon>
        <taxon>Actinomycetota</taxon>
        <taxon>Actinomycetes</taxon>
        <taxon>Kitasatosporales</taxon>
        <taxon>Streptomycetaceae</taxon>
        <taxon>Streptomyces</taxon>
    </lineage>
</organism>
<dbReference type="Pfam" id="PF13517">
    <property type="entry name" value="FG-GAP_3"/>
    <property type="match status" value="1"/>
</dbReference>
<dbReference type="EMBL" id="BMUU01000003">
    <property type="protein sequence ID" value="GGY29432.1"/>
    <property type="molecule type" value="Genomic_DNA"/>
</dbReference>
<proteinExistence type="predicted"/>
<sequence length="769" mass="80277">MHHSAISSRSRTPRPSGRSRRLVTAATALVLAVTAGPLAAPALAASPASAAAAGAAEAPAAPALKIAADAEVLGAGRTGFLSIVGAGSARDVQWTRYADGGTTVLAREESKYGPAEMAYGGASDVVALTGASAVDRYSKITLRDMATGSSSVVDLGTYRYRYLGTLGSRILASKDTGQDTEVHVLEAGDQKVTDRVVTGLPSGAQDVTLESGAGDLAVLRYSHAPEGLDFWYRTAADLSSAKVVTGSGMLGDYVARAAVSPTHLAVVGGLLMADTSSSVRTKELGGEQKQWSREIGPHDGADLVGLVGGWAVYGDRHRLNEGNVYASSALRATPIGGGTERKVMDHASSIAPAPDGSLLVMGGTVADGEGLYRVSAGADGAPVAALVATAGHPTRLTLEESQVPPVAELDKGAWQPKWRLTHNNADVTVTLRHTASGAQREVELRNERGSESTEPAWQELKWDGLVGPSYAPDRSAPNGDYTWTLTAKPRNGIGPDLVETGTFKVSRKAAPHDYTDNGSPDLLRRTSWGDLTLEDTYREPEKGLLKSGPAKSIGTNWNIYDQVTAVGDVAGASAGDVVGRDRDGVLWLYLGKGDGTLDSRVKIGAGWGQYNRITAGGDVSGDGRGDLLARDGAGVLWLYKGTGNWRAPFAPRVRVGGGWDAYNEVTSVGDVAGGPGGDVVARDKDGVLWLYLGKGDGTFDSRVRIGAGWGEYAQMVGIGDSDSDGKADLFVTTDKGDSYVYRGTGSWRAPFAPRELTGLYNTWSSDTIS</sequence>
<evidence type="ECO:0008006" key="5">
    <source>
        <dbReference type="Google" id="ProtNLM"/>
    </source>
</evidence>
<reference evidence="4" key="1">
    <citation type="journal article" date="2019" name="Int. J. Syst. Evol. Microbiol.">
        <title>The Global Catalogue of Microorganisms (GCM) 10K type strain sequencing project: providing services to taxonomists for standard genome sequencing and annotation.</title>
        <authorList>
            <consortium name="The Broad Institute Genomics Platform"/>
            <consortium name="The Broad Institute Genome Sequencing Center for Infectious Disease"/>
            <person name="Wu L."/>
            <person name="Ma J."/>
        </authorList>
    </citation>
    <scope>NUCLEOTIDE SEQUENCE [LARGE SCALE GENOMIC DNA]</scope>
    <source>
        <strain evidence="4">JCM 4594</strain>
    </source>
</reference>
<keyword evidence="4" id="KW-1185">Reference proteome</keyword>
<evidence type="ECO:0000313" key="4">
    <source>
        <dbReference type="Proteomes" id="UP000600946"/>
    </source>
</evidence>
<feature type="chain" id="PRO_5047478823" description="VCBS repeat-containing protein" evidence="2">
    <location>
        <begin position="45"/>
        <end position="769"/>
    </location>
</feature>